<proteinExistence type="predicted"/>
<evidence type="ECO:0000313" key="2">
    <source>
        <dbReference type="Proteomes" id="UP000807371"/>
    </source>
</evidence>
<sequence>MFRGKWPKPPTDARLDPYRRAAARLMNGDEQIGVLVIRVTTWWWKEGPFWRRRWGNPRELPEWALSRVGTAPQLPDFDDGVISADELDEELADWAAGNFRLRGQQLGLAWLGEKEVDAAHKEHGWTID</sequence>
<dbReference type="RefSeq" id="WP_197987119.1">
    <property type="nucleotide sequence ID" value="NZ_JACYXC010000001.1"/>
</dbReference>
<dbReference type="Proteomes" id="UP000807371">
    <property type="component" value="Unassembled WGS sequence"/>
</dbReference>
<dbReference type="EMBL" id="JACYXC010000001">
    <property type="protein sequence ID" value="MBH5333276.1"/>
    <property type="molecule type" value="Genomic_DNA"/>
</dbReference>
<reference evidence="1 2" key="1">
    <citation type="submission" date="2020-09" db="EMBL/GenBank/DDBJ databases">
        <title>Biosynthesis of the nuclear factor of activated T cells inhibitor NFAT-133 and its congeners in Streptomyces pactum.</title>
        <authorList>
            <person name="Zhou W."/>
            <person name="Posri P."/>
            <person name="Abugrain M.E."/>
            <person name="Weisberg A.J."/>
            <person name="Chang J.H."/>
            <person name="Mahmud T."/>
        </authorList>
    </citation>
    <scope>NUCLEOTIDE SEQUENCE [LARGE SCALE GENOMIC DNA]</scope>
    <source>
        <strain evidence="1 2">ATCC 27456</strain>
    </source>
</reference>
<evidence type="ECO:0000313" key="1">
    <source>
        <dbReference type="EMBL" id="MBH5333276.1"/>
    </source>
</evidence>
<name>A0ABS0NDK3_9ACTN</name>
<organism evidence="1 2">
    <name type="scientific">Streptomyces pactum</name>
    <dbReference type="NCBI Taxonomy" id="68249"/>
    <lineage>
        <taxon>Bacteria</taxon>
        <taxon>Bacillati</taxon>
        <taxon>Actinomycetota</taxon>
        <taxon>Actinomycetes</taxon>
        <taxon>Kitasatosporales</taxon>
        <taxon>Streptomycetaceae</taxon>
        <taxon>Streptomyces</taxon>
    </lineage>
</organism>
<protein>
    <submittedName>
        <fullName evidence="1">Uncharacterized protein</fullName>
    </submittedName>
</protein>
<accession>A0ABS0NDK3</accession>
<comment type="caution">
    <text evidence="1">The sequence shown here is derived from an EMBL/GenBank/DDBJ whole genome shotgun (WGS) entry which is preliminary data.</text>
</comment>
<keyword evidence="2" id="KW-1185">Reference proteome</keyword>
<gene>
    <name evidence="1" type="ORF">IHE55_00040</name>
</gene>